<feature type="compositionally biased region" description="Low complexity" evidence="1">
    <location>
        <begin position="713"/>
        <end position="729"/>
    </location>
</feature>
<dbReference type="PANTHER" id="PTHR45532:SF4">
    <property type="entry name" value="WD REPEAT-CONTAINING PROTEIN 55 HOMOLOG"/>
    <property type="match status" value="1"/>
</dbReference>
<dbReference type="GeneTree" id="ENSGT00940000174677"/>
<dbReference type="InterPro" id="IPR011989">
    <property type="entry name" value="ARM-like"/>
</dbReference>
<dbReference type="InterPro" id="IPR015943">
    <property type="entry name" value="WD40/YVTN_repeat-like_dom_sf"/>
</dbReference>
<dbReference type="SMART" id="SM00320">
    <property type="entry name" value="WD40"/>
    <property type="match status" value="4"/>
</dbReference>
<dbReference type="Gene3D" id="2.130.10.10">
    <property type="entry name" value="YVTN repeat-like/Quinoprotein amine dehydrogenase"/>
    <property type="match status" value="2"/>
</dbReference>
<dbReference type="InterPro" id="IPR001680">
    <property type="entry name" value="WD40_rpt"/>
</dbReference>
<proteinExistence type="predicted"/>
<dbReference type="SUPFAM" id="SSF50978">
    <property type="entry name" value="WD40 repeat-like"/>
    <property type="match status" value="2"/>
</dbReference>
<dbReference type="AlphaFoldDB" id="A0A8C4QEH1"/>
<dbReference type="InterPro" id="IPR016024">
    <property type="entry name" value="ARM-type_fold"/>
</dbReference>
<name>A0A8C4QEH1_EPTBU</name>
<feature type="region of interest" description="Disordered" evidence="1">
    <location>
        <begin position="707"/>
        <end position="729"/>
    </location>
</feature>
<evidence type="ECO:0000256" key="1">
    <source>
        <dbReference type="SAM" id="MobiDB-lite"/>
    </source>
</evidence>
<dbReference type="OMA" id="HTGSFHV"/>
<evidence type="ECO:0000313" key="2">
    <source>
        <dbReference type="Ensembl" id="ENSEBUP00000013535.1"/>
    </source>
</evidence>
<dbReference type="SUPFAM" id="SSF48371">
    <property type="entry name" value="ARM repeat"/>
    <property type="match status" value="1"/>
</dbReference>
<keyword evidence="3" id="KW-1185">Reference proteome</keyword>
<accession>A0A8C4QEH1</accession>
<dbReference type="Ensembl" id="ENSEBUT00000014112.1">
    <property type="protein sequence ID" value="ENSEBUP00000013535.1"/>
    <property type="gene ID" value="ENSEBUG00000008548.1"/>
</dbReference>
<dbReference type="Gene3D" id="1.25.10.10">
    <property type="entry name" value="Leucine-rich Repeat Variant"/>
    <property type="match status" value="1"/>
</dbReference>
<reference evidence="2" key="2">
    <citation type="submission" date="2025-09" db="UniProtKB">
        <authorList>
            <consortium name="Ensembl"/>
        </authorList>
    </citation>
    <scope>IDENTIFICATION</scope>
</reference>
<evidence type="ECO:0000313" key="3">
    <source>
        <dbReference type="Proteomes" id="UP000694388"/>
    </source>
</evidence>
<organism evidence="2 3">
    <name type="scientific">Eptatretus burgeri</name>
    <name type="common">Inshore hagfish</name>
    <dbReference type="NCBI Taxonomy" id="7764"/>
    <lineage>
        <taxon>Eukaryota</taxon>
        <taxon>Metazoa</taxon>
        <taxon>Chordata</taxon>
        <taxon>Craniata</taxon>
        <taxon>Vertebrata</taxon>
        <taxon>Cyclostomata</taxon>
        <taxon>Myxini</taxon>
        <taxon>Myxiniformes</taxon>
        <taxon>Myxinidae</taxon>
        <taxon>Eptatretinae</taxon>
        <taxon>Eptatretus</taxon>
    </lineage>
</organism>
<dbReference type="InterPro" id="IPR036322">
    <property type="entry name" value="WD40_repeat_dom_sf"/>
</dbReference>
<dbReference type="Proteomes" id="UP000694388">
    <property type="component" value="Unplaced"/>
</dbReference>
<sequence length="1280" mass="142930">MKDDDDASPPAEVEVQVHRLGSRMTYREGLWPKRFRAVTTMKLRSGESAIIGFASETERCKQADCWTIKRGVPRKQSVQLPKNYLVQAAIFLKSHHLFVVACADLHLYFHNNLTRGFQLINTMAFQDAVLLMEYLEETDELVTAGIGLPSLWIFTGDFQQPLLPSRLLRPPQGDWWPSCLVLGLLAEATWKALLCLWEDDLVVFDCKGEADAQRWSGNIGGNKLSNPTIPNKPWLTCLTVYSKKDYVFTGDVSGFIKVWNRHLGEVVHSFLAHVGGVVALALQSGTCSRLLSAGRMSSVCIWHLPSCTLLTLVHLEEAAISAGFLTVDGIGTTQFYCITHSTLSLWISEEILEPLSNLYCTARILHLTPGFHKTQQLLVLGNDKILRLLVPDSGVILSCSQPLAILEEATELAFSETSDQAFALIPSKSIVCLDCSKHPCTFLSSINTPQENDSFCCLVELHLELDLSSCDIIVAGTRQGDLCMLNTTNAQVLCPKVHIGGVCLLSCFLDYSPSERMYPVLEQPLLASYGLDGILVLWTAEQSTDDALSLKPATSAIIGNSVQQMSLGADQAWFMRDNGSVSCFDIKTETLTNFTELAHEATITAFEFNSQQDLLLTASVDGLLRLRSSSFALLTDLNVVAPVSTACFALDGTVIIIALGDNVSLVRCAEILPAAYIYRQSKPDPQGSVGVSRQLVTKTDLYSSSMAVPNQHSTSASPSSKSSPMTTGKSDTIIQNADSFALKGSRYILQKSSTPTSPEELSIARQKQMMQKIPGEEDSRFNTRQKCRIPFDGYIPNSVIRAMLYKMWKHWENKRKATGWVIENLSFLDKLLFDDVDEEWTSDTHKIKKIQKRQKHTSGLSVKQEVKIGEEEDEGSFEFEQIPSFSSISDDSTQTLLEQVANSWWFEKTLDRLSLQTVIRRLLELMINADKEVYLQAVQALNAIFKEYLVPTYLKMEVELILIDELEKEEYWRRSESAKLIQHMDTLSDKLLRLLVHLLIDNEVDVRVAALNALTHHTGVTNKLELFDLLTRRGLMAIYNWMDMEILHEVDCRINKQLLQEGKERLEMGRLWLQSDGALLSVPGSTACDIPQAVTPIESIVPPVQRKGTWLSSDSPSNQSQGITSLIKGSSQHIHNISPKDSPQSHSSLSAEKFSLQFETPLGTSTSKAHWRRCLHTLIDLYGPRKSGTALFLDIYRQAHTRSLKTSSVTVPQSKPSPGQRVAWRSALMPSHRVEAWGHIIKMPWRLSFETVERRGCSHYGPIRVDWIAGSPVPHEQIPG</sequence>
<dbReference type="PANTHER" id="PTHR45532">
    <property type="entry name" value="WD REPEAT-CONTAINING PROTEIN 97"/>
    <property type="match status" value="1"/>
</dbReference>
<protein>
    <submittedName>
        <fullName evidence="2">Uncharacterized protein</fullName>
    </submittedName>
</protein>
<reference evidence="2" key="1">
    <citation type="submission" date="2025-08" db="UniProtKB">
        <authorList>
            <consortium name="Ensembl"/>
        </authorList>
    </citation>
    <scope>IDENTIFICATION</scope>
</reference>